<dbReference type="SMART" id="SM00342">
    <property type="entry name" value="HTH_ARAC"/>
    <property type="match status" value="1"/>
</dbReference>
<dbReference type="Pfam" id="PF13181">
    <property type="entry name" value="TPR_8"/>
    <property type="match status" value="1"/>
</dbReference>
<dbReference type="STRING" id="236814.IX39_04015"/>
<gene>
    <name evidence="7" type="ORF">IX39_04015</name>
</gene>
<keyword evidence="4" id="KW-0175">Coiled coil</keyword>
<evidence type="ECO:0000256" key="4">
    <source>
        <dbReference type="SAM" id="Coils"/>
    </source>
</evidence>
<dbReference type="InterPro" id="IPR009057">
    <property type="entry name" value="Homeodomain-like_sf"/>
</dbReference>
<evidence type="ECO:0000256" key="1">
    <source>
        <dbReference type="ARBA" id="ARBA00023015"/>
    </source>
</evidence>
<dbReference type="AlphaFoldDB" id="A0A085Z5W8"/>
<keyword evidence="1" id="KW-0805">Transcription regulation</keyword>
<dbReference type="Gene3D" id="1.25.40.10">
    <property type="entry name" value="Tetratricopeptide repeat domain"/>
    <property type="match status" value="2"/>
</dbReference>
<organism evidence="7 8">
    <name type="scientific">Chryseobacterium formosense</name>
    <dbReference type="NCBI Taxonomy" id="236814"/>
    <lineage>
        <taxon>Bacteria</taxon>
        <taxon>Pseudomonadati</taxon>
        <taxon>Bacteroidota</taxon>
        <taxon>Flavobacteriia</taxon>
        <taxon>Flavobacteriales</taxon>
        <taxon>Weeksellaceae</taxon>
        <taxon>Chryseobacterium group</taxon>
        <taxon>Chryseobacterium</taxon>
    </lineage>
</organism>
<proteinExistence type="predicted"/>
<dbReference type="InterPro" id="IPR018060">
    <property type="entry name" value="HTH_AraC"/>
</dbReference>
<evidence type="ECO:0000256" key="3">
    <source>
        <dbReference type="ARBA" id="ARBA00023163"/>
    </source>
</evidence>
<dbReference type="Pfam" id="PF12833">
    <property type="entry name" value="HTH_18"/>
    <property type="match status" value="1"/>
</dbReference>
<evidence type="ECO:0000256" key="2">
    <source>
        <dbReference type="ARBA" id="ARBA00023125"/>
    </source>
</evidence>
<dbReference type="EMBL" id="JPRP01000001">
    <property type="protein sequence ID" value="KFE99831.1"/>
    <property type="molecule type" value="Genomic_DNA"/>
</dbReference>
<dbReference type="PANTHER" id="PTHR43280">
    <property type="entry name" value="ARAC-FAMILY TRANSCRIPTIONAL REGULATOR"/>
    <property type="match status" value="1"/>
</dbReference>
<name>A0A085Z5W8_9FLAO</name>
<dbReference type="PROSITE" id="PS51257">
    <property type="entry name" value="PROKAR_LIPOPROTEIN"/>
    <property type="match status" value="1"/>
</dbReference>
<dbReference type="SMART" id="SM00028">
    <property type="entry name" value="TPR"/>
    <property type="match status" value="4"/>
</dbReference>
<dbReference type="PANTHER" id="PTHR43280:SF34">
    <property type="entry name" value="ARAC-FAMILY TRANSCRIPTIONAL REGULATOR"/>
    <property type="match status" value="1"/>
</dbReference>
<keyword evidence="2" id="KW-0238">DNA-binding</keyword>
<dbReference type="RefSeq" id="WP_034673661.1">
    <property type="nucleotide sequence ID" value="NZ_FPAP01000003.1"/>
</dbReference>
<dbReference type="PROSITE" id="PS01124">
    <property type="entry name" value="HTH_ARAC_FAMILY_2"/>
    <property type="match status" value="1"/>
</dbReference>
<evidence type="ECO:0000313" key="7">
    <source>
        <dbReference type="EMBL" id="KFE99831.1"/>
    </source>
</evidence>
<keyword evidence="5" id="KW-0472">Membrane</keyword>
<dbReference type="Gene3D" id="1.10.10.60">
    <property type="entry name" value="Homeodomain-like"/>
    <property type="match status" value="1"/>
</dbReference>
<feature type="domain" description="HTH araC/xylS-type" evidence="6">
    <location>
        <begin position="413"/>
        <end position="521"/>
    </location>
</feature>
<dbReference type="SUPFAM" id="SSF48452">
    <property type="entry name" value="TPR-like"/>
    <property type="match status" value="1"/>
</dbReference>
<protein>
    <recommendedName>
        <fullName evidence="6">HTH araC/xylS-type domain-containing protein</fullName>
    </recommendedName>
</protein>
<dbReference type="SUPFAM" id="SSF46689">
    <property type="entry name" value="Homeodomain-like"/>
    <property type="match status" value="1"/>
</dbReference>
<comment type="caution">
    <text evidence="7">The sequence shown here is derived from an EMBL/GenBank/DDBJ whole genome shotgun (WGS) entry which is preliminary data.</text>
</comment>
<dbReference type="GO" id="GO:0003700">
    <property type="term" value="F:DNA-binding transcription factor activity"/>
    <property type="evidence" value="ECO:0007669"/>
    <property type="project" value="InterPro"/>
</dbReference>
<evidence type="ECO:0000259" key="6">
    <source>
        <dbReference type="PROSITE" id="PS01124"/>
    </source>
</evidence>
<keyword evidence="8" id="KW-1185">Reference proteome</keyword>
<keyword evidence="5" id="KW-0812">Transmembrane</keyword>
<feature type="coiled-coil region" evidence="4">
    <location>
        <begin position="357"/>
        <end position="384"/>
    </location>
</feature>
<dbReference type="Proteomes" id="UP000028713">
    <property type="component" value="Unassembled WGS sequence"/>
</dbReference>
<feature type="transmembrane region" description="Helical" evidence="5">
    <location>
        <begin position="338"/>
        <end position="357"/>
    </location>
</feature>
<keyword evidence="5" id="KW-1133">Transmembrane helix</keyword>
<dbReference type="GO" id="GO:0043565">
    <property type="term" value="F:sequence-specific DNA binding"/>
    <property type="evidence" value="ECO:0007669"/>
    <property type="project" value="InterPro"/>
</dbReference>
<dbReference type="eggNOG" id="COG2207">
    <property type="taxonomic scope" value="Bacteria"/>
</dbReference>
<evidence type="ECO:0000313" key="8">
    <source>
        <dbReference type="Proteomes" id="UP000028713"/>
    </source>
</evidence>
<dbReference type="OrthoDB" id="5295174at2"/>
<accession>A0A085Z5W8</accession>
<keyword evidence="3" id="KW-0804">Transcription</keyword>
<evidence type="ECO:0000256" key="5">
    <source>
        <dbReference type="SAM" id="Phobius"/>
    </source>
</evidence>
<sequence length="527" mass="60833">MVRKNLLKLSFFTLLIFIGCKLKGQNPESYNRIYNKTYLETSQKDFSKALFVADSLFQISKTPKFQAKSLMLSATLHQQTGDMKKAVDYALKAEQIAVGSDDFLWQSRIYGFLSSQYRNLGLYSESKNYIEKSESIVKKIDNPAYVENMLGFIMQEKAYYEIQFKNYKKALLLIENSQNHFNTAGNKEMFLTANNKQLEGLCFLKLNNLQKSLESYTIAENALKDMPDNFLKGLIFNGIAQVCIGTKDFEKAKKYLEKAEKISNQSNYLNLKNEINNTSQLYYLATQNIEKLAEATKKHDSTAEKISNNNASFINKEYIDLKHKNKIEEKKSLGKNSIIFFFAGLFIVITFITSLFYKRHQSEVKNLTEHLKETKKSYSELQNSTSSEVVLTKVEKQEGEFEQQSIMTEATEQKLLAKLEKFESSTLFTKNAISLPYLAAYCDTNTKYLSYVINNFKQKDFNNYINELRINYIIEKIKTDSKYQKYKIASLAEESGFSSQSKFAIAFKKVTDMSPSQFLQTLKNEEI</sequence>
<reference evidence="7 8" key="1">
    <citation type="submission" date="2014-07" db="EMBL/GenBank/DDBJ databases">
        <title>Genome of Chryseobacterium formosense LMG 24722.</title>
        <authorList>
            <person name="Pipes S.E."/>
            <person name="Stropko S.J."/>
            <person name="Newman J.D."/>
        </authorList>
    </citation>
    <scope>NUCLEOTIDE SEQUENCE [LARGE SCALE GENOMIC DNA]</scope>
    <source>
        <strain evidence="7 8">LMG 24722</strain>
    </source>
</reference>
<dbReference type="InterPro" id="IPR011990">
    <property type="entry name" value="TPR-like_helical_dom_sf"/>
</dbReference>
<dbReference type="InterPro" id="IPR019734">
    <property type="entry name" value="TPR_rpt"/>
</dbReference>